<reference evidence="1 2" key="1">
    <citation type="journal article" date="2014" name="Mol. Biol. Evol.">
        <title>Massive expansion of Ubiquitination-related gene families within the Chlamydiae.</title>
        <authorList>
            <person name="Domman D."/>
            <person name="Collingro A."/>
            <person name="Lagkouvardos I."/>
            <person name="Gehre L."/>
            <person name="Weinmaier T."/>
            <person name="Rattei T."/>
            <person name="Subtil A."/>
            <person name="Horn M."/>
        </authorList>
    </citation>
    <scope>NUCLEOTIDE SEQUENCE [LARGE SCALE GENOMIC DNA]</scope>
    <source>
        <strain evidence="1 2">EI2</strain>
    </source>
</reference>
<protein>
    <submittedName>
        <fullName evidence="1">Uncharacterized protein</fullName>
    </submittedName>
</protein>
<proteinExistence type="predicted"/>
<evidence type="ECO:0000313" key="2">
    <source>
        <dbReference type="Proteomes" id="UP000031465"/>
    </source>
</evidence>
<dbReference type="Gene3D" id="3.80.10.10">
    <property type="entry name" value="Ribonuclease Inhibitor"/>
    <property type="match status" value="1"/>
</dbReference>
<dbReference type="InterPro" id="IPR032675">
    <property type="entry name" value="LRR_dom_sf"/>
</dbReference>
<accession>A0A0C1JKD3</accession>
<organism evidence="1 2">
    <name type="scientific">Candidatus Protochlamydia amoebophila</name>
    <dbReference type="NCBI Taxonomy" id="362787"/>
    <lineage>
        <taxon>Bacteria</taxon>
        <taxon>Pseudomonadati</taxon>
        <taxon>Chlamydiota</taxon>
        <taxon>Chlamydiia</taxon>
        <taxon>Parachlamydiales</taxon>
        <taxon>Parachlamydiaceae</taxon>
        <taxon>Candidatus Protochlamydia</taxon>
    </lineage>
</organism>
<dbReference type="SUPFAM" id="SSF52047">
    <property type="entry name" value="RNI-like"/>
    <property type="match status" value="1"/>
</dbReference>
<gene>
    <name evidence="1" type="ORF">DB44_DA00040</name>
</gene>
<name>A0A0C1JKD3_9BACT</name>
<dbReference type="Proteomes" id="UP000031465">
    <property type="component" value="Unassembled WGS sequence"/>
</dbReference>
<dbReference type="EMBL" id="JSAN01000073">
    <property type="protein sequence ID" value="KIC71750.1"/>
    <property type="molecule type" value="Genomic_DNA"/>
</dbReference>
<dbReference type="PATRIC" id="fig|362787.3.peg.1198"/>
<dbReference type="AlphaFoldDB" id="A0A0C1JKD3"/>
<sequence>MNFAQQCQLNILKNYLEFTVVSALLNQTSQLTEFEKILKFFSNEIETLNFSENTYLIDAYLLTLKNCKNLKVLHLQECHDLTDAGLAHLTPLVALQPFRSDLVR</sequence>
<evidence type="ECO:0000313" key="1">
    <source>
        <dbReference type="EMBL" id="KIC71750.1"/>
    </source>
</evidence>
<comment type="caution">
    <text evidence="1">The sequence shown here is derived from an EMBL/GenBank/DDBJ whole genome shotgun (WGS) entry which is preliminary data.</text>
</comment>